<evidence type="ECO:0000313" key="3">
    <source>
        <dbReference type="Proteomes" id="UP000245591"/>
    </source>
</evidence>
<evidence type="ECO:0000313" key="2">
    <source>
        <dbReference type="EMBL" id="PWA03315.1"/>
    </source>
</evidence>
<reference evidence="2 3" key="1">
    <citation type="journal article" date="2018" name="MBio">
        <title>Comparative Genomics Reveals the Core Gene Toolbox for the Fungus-Insect Symbiosis.</title>
        <authorList>
            <person name="Wang Y."/>
            <person name="Stata M."/>
            <person name="Wang W."/>
            <person name="Stajich J.E."/>
            <person name="White M.M."/>
            <person name="Moncalvo J.M."/>
        </authorList>
    </citation>
    <scope>NUCLEOTIDE SEQUENCE [LARGE SCALE GENOMIC DNA]</scope>
    <source>
        <strain evidence="2 3">AUS-126-30</strain>
    </source>
</reference>
<keyword evidence="3" id="KW-1185">Reference proteome</keyword>
<protein>
    <submittedName>
        <fullName evidence="2">Uncharacterized protein</fullName>
    </submittedName>
</protein>
<dbReference type="AlphaFoldDB" id="A0A2U1JE55"/>
<accession>A0A2U1JE55</accession>
<keyword evidence="1" id="KW-0732">Signal</keyword>
<organism evidence="2 3">
    <name type="scientific">Smittium angustum</name>
    <dbReference type="NCBI Taxonomy" id="133377"/>
    <lineage>
        <taxon>Eukaryota</taxon>
        <taxon>Fungi</taxon>
        <taxon>Fungi incertae sedis</taxon>
        <taxon>Zoopagomycota</taxon>
        <taxon>Kickxellomycotina</taxon>
        <taxon>Harpellomycetes</taxon>
        <taxon>Harpellales</taxon>
        <taxon>Legeriomycetaceae</taxon>
        <taxon>Smittium</taxon>
    </lineage>
</organism>
<proteinExistence type="predicted"/>
<sequence>MLGKIKTVLGLISMTMVPLVYSDEQYISGIVAKFENYNGKVRLIVNKDRDTLVDVFDKPQKVFDDCIKDCVYEIKYGNKEPFRFNMEGVYFTYKGQVINPSYSWNKYIPECTEIGNCKSFILPFKVKLKLKDS</sequence>
<evidence type="ECO:0000256" key="1">
    <source>
        <dbReference type="SAM" id="SignalP"/>
    </source>
</evidence>
<feature type="chain" id="PRO_5015625092" evidence="1">
    <location>
        <begin position="23"/>
        <end position="133"/>
    </location>
</feature>
<dbReference type="EMBL" id="MBFU01000021">
    <property type="protein sequence ID" value="PWA03315.1"/>
    <property type="molecule type" value="Genomic_DNA"/>
</dbReference>
<dbReference type="Proteomes" id="UP000245591">
    <property type="component" value="Unassembled WGS sequence"/>
</dbReference>
<feature type="signal peptide" evidence="1">
    <location>
        <begin position="1"/>
        <end position="22"/>
    </location>
</feature>
<comment type="caution">
    <text evidence="2">The sequence shown here is derived from an EMBL/GenBank/DDBJ whole genome shotgun (WGS) entry which is preliminary data.</text>
</comment>
<name>A0A2U1JE55_SMIAN</name>
<gene>
    <name evidence="2" type="ORF">BB558_000492</name>
</gene>